<evidence type="ECO:0000256" key="2">
    <source>
        <dbReference type="ARBA" id="ARBA00004479"/>
    </source>
</evidence>
<dbReference type="OrthoDB" id="8942372at2759"/>
<evidence type="ECO:0000256" key="9">
    <source>
        <dbReference type="ARBA" id="ARBA00022989"/>
    </source>
</evidence>
<keyword evidence="13" id="KW-1015">Disulfide bond</keyword>
<keyword evidence="8 18" id="KW-0732">Signal</keyword>
<evidence type="ECO:0000256" key="11">
    <source>
        <dbReference type="ARBA" id="ARBA00023136"/>
    </source>
</evidence>
<dbReference type="InterPro" id="IPR036116">
    <property type="entry name" value="FN3_sf"/>
</dbReference>
<evidence type="ECO:0000313" key="22">
    <source>
        <dbReference type="RefSeq" id="XP_013924427.1"/>
    </source>
</evidence>
<evidence type="ECO:0000256" key="15">
    <source>
        <dbReference type="ARBA" id="ARBA00023288"/>
    </source>
</evidence>
<comment type="similarity">
    <text evidence="3">Belongs to the tissue factor family.</text>
</comment>
<dbReference type="Pfam" id="PF01108">
    <property type="entry name" value="Tissue_fac"/>
    <property type="match status" value="1"/>
</dbReference>
<comment type="function">
    <text evidence="1">Initiates blood coagulation by forming a complex with circulating factor VII or VIIa. The [TF:VIIa] complex activates factors IX or X by specific limited proteolysis. TF plays a role in normal hemostasis by initiating the cell-surface assembly and propagation of the coagulation protease cascade.</text>
</comment>
<evidence type="ECO:0000256" key="6">
    <source>
        <dbReference type="ARBA" id="ARBA00022692"/>
    </source>
</evidence>
<dbReference type="PRINTS" id="PR00346">
    <property type="entry name" value="TISSUEFACTOR"/>
</dbReference>
<dbReference type="FunFam" id="2.60.40.10:FF:000899">
    <property type="entry name" value="Tissue factor"/>
    <property type="match status" value="1"/>
</dbReference>
<evidence type="ECO:0000256" key="10">
    <source>
        <dbReference type="ARBA" id="ARBA00023084"/>
    </source>
</evidence>
<dbReference type="InterPro" id="IPR050650">
    <property type="entry name" value="Type-II_Cytokine-TF_Rcpt"/>
</dbReference>
<accession>A0A6I9YJK7</accession>
<evidence type="ECO:0000256" key="8">
    <source>
        <dbReference type="ARBA" id="ARBA00022729"/>
    </source>
</evidence>
<keyword evidence="11 17" id="KW-0472">Membrane</keyword>
<organism evidence="21 22">
    <name type="scientific">Thamnophis sirtalis</name>
    <dbReference type="NCBI Taxonomy" id="35019"/>
    <lineage>
        <taxon>Eukaryota</taxon>
        <taxon>Metazoa</taxon>
        <taxon>Chordata</taxon>
        <taxon>Craniata</taxon>
        <taxon>Vertebrata</taxon>
        <taxon>Euteleostomi</taxon>
        <taxon>Lepidosauria</taxon>
        <taxon>Squamata</taxon>
        <taxon>Bifurcata</taxon>
        <taxon>Unidentata</taxon>
        <taxon>Episquamata</taxon>
        <taxon>Toxicofera</taxon>
        <taxon>Serpentes</taxon>
        <taxon>Colubroidea</taxon>
        <taxon>Colubridae</taxon>
        <taxon>Natricinae</taxon>
        <taxon>Thamnophis</taxon>
    </lineage>
</organism>
<proteinExistence type="inferred from homology"/>
<dbReference type="AlphaFoldDB" id="A0A6I9YJK7"/>
<keyword evidence="10" id="KW-0094">Blood coagulation</keyword>
<comment type="subcellular location">
    <subcellularLocation>
        <location evidence="2">Membrane</location>
        <topology evidence="2">Single-pass type I membrane protein</topology>
    </subcellularLocation>
</comment>
<evidence type="ECO:0000256" key="7">
    <source>
        <dbReference type="ARBA" id="ARBA00022696"/>
    </source>
</evidence>
<dbReference type="RefSeq" id="XP_013924427.1">
    <property type="nucleotide sequence ID" value="XM_014068952.1"/>
</dbReference>
<dbReference type="GO" id="GO:0005886">
    <property type="term" value="C:plasma membrane"/>
    <property type="evidence" value="ECO:0007669"/>
    <property type="project" value="TreeGrafter"/>
</dbReference>
<evidence type="ECO:0000256" key="14">
    <source>
        <dbReference type="ARBA" id="ARBA00023180"/>
    </source>
</evidence>
<dbReference type="InterPro" id="IPR001187">
    <property type="entry name" value="Tissue_factor"/>
</dbReference>
<evidence type="ECO:0000256" key="3">
    <source>
        <dbReference type="ARBA" id="ARBA00009197"/>
    </source>
</evidence>
<dbReference type="GeneID" id="106550962"/>
<evidence type="ECO:0000259" key="19">
    <source>
        <dbReference type="Pfam" id="PF01108"/>
    </source>
</evidence>
<feature type="domain" description="Fibronectin type-III" evidence="19">
    <location>
        <begin position="14"/>
        <end position="105"/>
    </location>
</feature>
<gene>
    <name evidence="22" type="primary">F3</name>
</gene>
<evidence type="ECO:0000313" key="21">
    <source>
        <dbReference type="Proteomes" id="UP000504617"/>
    </source>
</evidence>
<evidence type="ECO:0000256" key="18">
    <source>
        <dbReference type="SAM" id="SignalP"/>
    </source>
</evidence>
<evidence type="ECO:0000256" key="12">
    <source>
        <dbReference type="ARBA" id="ARBA00023139"/>
    </source>
</evidence>
<keyword evidence="12" id="KW-0564">Palmitate</keyword>
<feature type="transmembrane region" description="Helical" evidence="17">
    <location>
        <begin position="248"/>
        <end position="270"/>
    </location>
</feature>
<evidence type="ECO:0000256" key="1">
    <source>
        <dbReference type="ARBA" id="ARBA00002201"/>
    </source>
</evidence>
<dbReference type="InterPro" id="IPR003961">
    <property type="entry name" value="FN3_dom"/>
</dbReference>
<keyword evidence="6 17" id="KW-0812">Transmembrane</keyword>
<dbReference type="PANTHER" id="PTHR20859:SF22">
    <property type="entry name" value="TISSUE FACTOR"/>
    <property type="match status" value="1"/>
</dbReference>
<comment type="subunit">
    <text evidence="4">Interacts with HSPE; the interaction, inhibited by heparin, promotes the generation of activated factor X and activates coagulation in the presence of activated factor VII.</text>
</comment>
<name>A0A6I9YJK7_9SAUR</name>
<dbReference type="GO" id="GO:0004896">
    <property type="term" value="F:cytokine receptor activity"/>
    <property type="evidence" value="ECO:0007669"/>
    <property type="project" value="TreeGrafter"/>
</dbReference>
<feature type="signal peptide" evidence="18">
    <location>
        <begin position="1"/>
        <end position="21"/>
    </location>
</feature>
<keyword evidence="14" id="KW-0325">Glycoprotein</keyword>
<dbReference type="Gene3D" id="2.60.40.10">
    <property type="entry name" value="Immunoglobulins"/>
    <property type="match status" value="2"/>
</dbReference>
<keyword evidence="7" id="KW-0356">Hemostasis</keyword>
<dbReference type="KEGG" id="tsr:106550962"/>
<evidence type="ECO:0000259" key="20">
    <source>
        <dbReference type="Pfam" id="PF09294"/>
    </source>
</evidence>
<evidence type="ECO:0000256" key="5">
    <source>
        <dbReference type="ARBA" id="ARBA00018722"/>
    </source>
</evidence>
<dbReference type="InterPro" id="IPR013783">
    <property type="entry name" value="Ig-like_fold"/>
</dbReference>
<dbReference type="Pfam" id="PF09294">
    <property type="entry name" value="Interfer-bind"/>
    <property type="match status" value="1"/>
</dbReference>
<dbReference type="PANTHER" id="PTHR20859">
    <property type="entry name" value="INTERFERON/INTERLEUKIN RECEPTOR"/>
    <property type="match status" value="1"/>
</dbReference>
<feature type="domain" description="Interferon/interleukin receptor" evidence="20">
    <location>
        <begin position="129"/>
        <end position="234"/>
    </location>
</feature>
<sequence length="295" mass="33360">MARRSFPTPGAPALLLCAVFALVPSDSGSSAVQTAVNITWSSINFKTLLHWDPKPVGYFYSVEIDGDLLPREKVCIRTAETKCDVTNVIFQNLKDTYMARIYSEIPYDEDNLETPPYELSSEFVPYTQTVLGTPTVTRFEQKDEILKVEVADPLTPYRVNGTLQTIRDIFKNDLEYLLHYWKDQSTGKKSAKTKTNQFTVGVDKGKSYCFYVEANIPSRLNNQKSQKSSVKCTSVHREDLDALDWDKIVIIVAAAVGVLILIIVSSVVIYKCKKAKRRSSEKEYMPQICKDNDMP</sequence>
<feature type="chain" id="PRO_5027067394" description="Tissue factor" evidence="18">
    <location>
        <begin position="22"/>
        <end position="295"/>
    </location>
</feature>
<dbReference type="CTD" id="2152"/>
<keyword evidence="21" id="KW-1185">Reference proteome</keyword>
<protein>
    <recommendedName>
        <fullName evidence="5">Tissue factor</fullName>
    </recommendedName>
    <alternativeName>
        <fullName evidence="16">Coagulation factor III</fullName>
    </alternativeName>
</protein>
<reference evidence="22" key="1">
    <citation type="submission" date="2025-08" db="UniProtKB">
        <authorList>
            <consortium name="RefSeq"/>
        </authorList>
    </citation>
    <scope>IDENTIFICATION</scope>
</reference>
<dbReference type="InterPro" id="IPR015373">
    <property type="entry name" value="Interferon/interleukin_rcp_dom"/>
</dbReference>
<keyword evidence="15" id="KW-0449">Lipoprotein</keyword>
<evidence type="ECO:0000256" key="13">
    <source>
        <dbReference type="ARBA" id="ARBA00023157"/>
    </source>
</evidence>
<dbReference type="GO" id="GO:0007596">
    <property type="term" value="P:blood coagulation"/>
    <property type="evidence" value="ECO:0007669"/>
    <property type="project" value="UniProtKB-KW"/>
</dbReference>
<dbReference type="SUPFAM" id="SSF49265">
    <property type="entry name" value="Fibronectin type III"/>
    <property type="match status" value="2"/>
</dbReference>
<evidence type="ECO:0000256" key="17">
    <source>
        <dbReference type="SAM" id="Phobius"/>
    </source>
</evidence>
<evidence type="ECO:0000256" key="16">
    <source>
        <dbReference type="ARBA" id="ARBA00031171"/>
    </source>
</evidence>
<keyword evidence="9 17" id="KW-1133">Transmembrane helix</keyword>
<dbReference type="Proteomes" id="UP000504617">
    <property type="component" value="Unplaced"/>
</dbReference>
<evidence type="ECO:0000256" key="4">
    <source>
        <dbReference type="ARBA" id="ARBA00011184"/>
    </source>
</evidence>